<keyword evidence="3" id="KW-1185">Reference proteome</keyword>
<feature type="region of interest" description="Disordered" evidence="1">
    <location>
        <begin position="340"/>
        <end position="388"/>
    </location>
</feature>
<proteinExistence type="predicted"/>
<accession>A0ABQ9IMC6</accession>
<gene>
    <name evidence="2" type="ORF">PR048_003213</name>
</gene>
<dbReference type="Proteomes" id="UP001159363">
    <property type="component" value="Chromosome 1"/>
</dbReference>
<feature type="compositionally biased region" description="Basic and acidic residues" evidence="1">
    <location>
        <begin position="774"/>
        <end position="789"/>
    </location>
</feature>
<dbReference type="EMBL" id="JARBHB010000001">
    <property type="protein sequence ID" value="KAJ8897860.1"/>
    <property type="molecule type" value="Genomic_DNA"/>
</dbReference>
<evidence type="ECO:0000313" key="2">
    <source>
        <dbReference type="EMBL" id="KAJ8897860.1"/>
    </source>
</evidence>
<organism evidence="2 3">
    <name type="scientific">Dryococelus australis</name>
    <dbReference type="NCBI Taxonomy" id="614101"/>
    <lineage>
        <taxon>Eukaryota</taxon>
        <taxon>Metazoa</taxon>
        <taxon>Ecdysozoa</taxon>
        <taxon>Arthropoda</taxon>
        <taxon>Hexapoda</taxon>
        <taxon>Insecta</taxon>
        <taxon>Pterygota</taxon>
        <taxon>Neoptera</taxon>
        <taxon>Polyneoptera</taxon>
        <taxon>Phasmatodea</taxon>
        <taxon>Verophasmatodea</taxon>
        <taxon>Anareolatae</taxon>
        <taxon>Phasmatidae</taxon>
        <taxon>Eurycanthinae</taxon>
        <taxon>Dryococelus</taxon>
    </lineage>
</organism>
<evidence type="ECO:0000256" key="1">
    <source>
        <dbReference type="SAM" id="MobiDB-lite"/>
    </source>
</evidence>
<protein>
    <submittedName>
        <fullName evidence="2">Uncharacterized protein</fullName>
    </submittedName>
</protein>
<comment type="caution">
    <text evidence="2">The sequence shown here is derived from an EMBL/GenBank/DDBJ whole genome shotgun (WGS) entry which is preliminary data.</text>
</comment>
<reference evidence="2 3" key="1">
    <citation type="submission" date="2023-02" db="EMBL/GenBank/DDBJ databases">
        <title>LHISI_Scaffold_Assembly.</title>
        <authorList>
            <person name="Stuart O.P."/>
            <person name="Cleave R."/>
            <person name="Magrath M.J.L."/>
            <person name="Mikheyev A.S."/>
        </authorList>
    </citation>
    <scope>NUCLEOTIDE SEQUENCE [LARGE SCALE GENOMIC DNA]</scope>
    <source>
        <strain evidence="2">Daus_M_001</strain>
        <tissue evidence="2">Leg muscle</tissue>
    </source>
</reference>
<sequence>MIGRGEDDRWWRWLVRVLKMRSFTLKCSRVITSVAVIPDVTLMQPEVAMACADNRARLVVYEPSRRALILATLGAALDVRLERLPPIKANRARFPVVPLPDCRTWESCWDDAAGQRAPFGKGHLVCSTTLNMPVMCFTAEARGNRWHSLLWRSPSRGLLPATHQKNAVSRRKCKHCPVLPHKPFLPSNGKREADKDHVDDTTVFTWSSAATLTLASVCVQREYPRAGRQSHEQGYRQSNEMTLGLKALTPSVSSMSLLKVSVQTVRRRRVQRLYRTVACCDAHCNELIPRAKWCGIHDQLNTAPQPEVRWCDARRAWWPSYGTSPNYQPVREVQVEVPANRSGEMKRGPRPAETTSHHEHLKELPPSIPDESEVQEQNTLSGPERVKDTGVKQLFTNPRVCVGVAPGFSDVGIVTDDAAGRRVFSGISRFPRPCIPALFHTHLASPTSALVTSMPGSLNRAIQGRGKRETPKKTCRPAASSDTIPTCGNLGVARPGIEPGSALVGGEQSNSSATAAPRVCNKTRFLTGEFGVGDISDAIGNTARLARRSDEALGVRVSVARIAPSLLDLGRRVPTGGAHPTLKLEGNGEKLLICVQEFVFGWNIFAWRDVGKPWETEIKISEPGIEPGSSQLRVKCVSSATKPREASSRPLYCLLDGTSTVHHTVWTYQFGPPQELLRVTATSLIASVTTTNEIPPRTLSNNHSKCDIWLKAAGLQRVGSNHEWTRVWGEGQPIRADKTPDGWGTGVGKRCPLGIATSADSDKRGEVPRCGPRPRQDRQAFPEVPKLEGETMLDYGAFPGTRPTPLG</sequence>
<evidence type="ECO:0000313" key="3">
    <source>
        <dbReference type="Proteomes" id="UP001159363"/>
    </source>
</evidence>
<feature type="region of interest" description="Disordered" evidence="1">
    <location>
        <begin position="757"/>
        <end position="807"/>
    </location>
</feature>
<name>A0ABQ9IMC6_9NEOP</name>